<reference evidence="2 3" key="1">
    <citation type="journal article" date="2023" name="Microbiol. Resour. Announc.">
        <title>Complete Genome Sequence of Imperialibacter roseus strain P4T.</title>
        <authorList>
            <person name="Tizabi D.R."/>
            <person name="Bachvaroff T."/>
            <person name="Hill R.T."/>
        </authorList>
    </citation>
    <scope>NUCLEOTIDE SEQUENCE [LARGE SCALE GENOMIC DNA]</scope>
    <source>
        <strain evidence="2 3">P4T</strain>
    </source>
</reference>
<feature type="signal peptide" evidence="1">
    <location>
        <begin position="1"/>
        <end position="25"/>
    </location>
</feature>
<dbReference type="InterPro" id="IPR026341">
    <property type="entry name" value="T9SS_type_B"/>
</dbReference>
<dbReference type="Pfam" id="PF13585">
    <property type="entry name" value="CHU_C"/>
    <property type="match status" value="1"/>
</dbReference>
<sequence length="634" mass="70833">MIQRKRFIQLAICWGVLALSVVAHAQNTSKIGRFSVDKTIGCAPLSINVTKLDNFGDISRQYLFEEGISVTNDTTHTFSSPGIYNVVQIVQNAVPRTDTLTIVVNSPEPPQVTVANCRNFSASVRVPASPYDYYRVYYTAADSVDVLAGNYAVPHDYGVAGRFPVRVKGFYNGGNDGCGETNVIINTRQELTDPTLNSIETFQDSTMLISATLNSGISYVLQVSENNESTFSEISLVFQGNQILLDQLLPMTNDYCFRLAAYDPCNNEYYYSNTLCQVSLAASFEQYRNLLSWVPPGPAAQSFEIYRNDTLYYQSANAGVTQYPDSTLICNTGYCYQVRVNYPVGFALSQVVCGTSFEKQNLAPITGVYSTYQGDDLFLSWESAEQANANTTYQAVYAFDGSNFSTGATFKGDINEQLVSNPQFLKNSYSYTIRYSDECNNISPLGTITRPVFLSIEQQQTNTFHLTWNQYRPLTDGVRQYYVDLWDINMALLTTFDVWDPTFYELRLTSEYNSAAYVTVRAAGLGVDADFVTTSNRRAIAFHSDLYLPSAFTPNGDGLNEEFGVKGPEVTNFSFRIYNRWGELVFYTTEQPKGWNGVFKGARAPQGTYRYYVEGTDAGGRLIKKSGNFVLLKN</sequence>
<dbReference type="Proteomes" id="UP001302349">
    <property type="component" value="Chromosome"/>
</dbReference>
<dbReference type="InterPro" id="IPR013783">
    <property type="entry name" value="Ig-like_fold"/>
</dbReference>
<dbReference type="NCBIfam" id="TIGR04131">
    <property type="entry name" value="Bac_Flav_CTERM"/>
    <property type="match status" value="1"/>
</dbReference>
<gene>
    <name evidence="2" type="ORF">RT717_18205</name>
</gene>
<feature type="chain" id="PRO_5045427358" evidence="1">
    <location>
        <begin position="26"/>
        <end position="634"/>
    </location>
</feature>
<proteinExistence type="predicted"/>
<protein>
    <submittedName>
        <fullName evidence="2">Gliding motility-associated C-terminal domain-containing protein</fullName>
    </submittedName>
</protein>
<dbReference type="SUPFAM" id="SSF49299">
    <property type="entry name" value="PKD domain"/>
    <property type="match status" value="1"/>
</dbReference>
<keyword evidence="1" id="KW-0732">Signal</keyword>
<dbReference type="Gene3D" id="2.60.40.10">
    <property type="entry name" value="Immunoglobulins"/>
    <property type="match status" value="2"/>
</dbReference>
<name>A0ABZ0IN56_9BACT</name>
<evidence type="ECO:0000256" key="1">
    <source>
        <dbReference type="SAM" id="SignalP"/>
    </source>
</evidence>
<dbReference type="RefSeq" id="WP_317487811.1">
    <property type="nucleotide sequence ID" value="NZ_CP136051.1"/>
</dbReference>
<evidence type="ECO:0000313" key="3">
    <source>
        <dbReference type="Proteomes" id="UP001302349"/>
    </source>
</evidence>
<keyword evidence="3" id="KW-1185">Reference proteome</keyword>
<evidence type="ECO:0000313" key="2">
    <source>
        <dbReference type="EMBL" id="WOK05017.1"/>
    </source>
</evidence>
<accession>A0ABZ0IN56</accession>
<dbReference type="InterPro" id="IPR035986">
    <property type="entry name" value="PKD_dom_sf"/>
</dbReference>
<organism evidence="2 3">
    <name type="scientific">Imperialibacter roseus</name>
    <dbReference type="NCBI Taxonomy" id="1324217"/>
    <lineage>
        <taxon>Bacteria</taxon>
        <taxon>Pseudomonadati</taxon>
        <taxon>Bacteroidota</taxon>
        <taxon>Cytophagia</taxon>
        <taxon>Cytophagales</taxon>
        <taxon>Flammeovirgaceae</taxon>
        <taxon>Imperialibacter</taxon>
    </lineage>
</organism>
<dbReference type="EMBL" id="CP136051">
    <property type="protein sequence ID" value="WOK05017.1"/>
    <property type="molecule type" value="Genomic_DNA"/>
</dbReference>